<organism evidence="2 3">
    <name type="scientific">Tetragenococcus koreensis</name>
    <dbReference type="NCBI Taxonomy" id="290335"/>
    <lineage>
        <taxon>Bacteria</taxon>
        <taxon>Bacillati</taxon>
        <taxon>Bacillota</taxon>
        <taxon>Bacilli</taxon>
        <taxon>Lactobacillales</taxon>
        <taxon>Enterococcaceae</taxon>
        <taxon>Tetragenococcus</taxon>
    </lineage>
</organism>
<reference evidence="2" key="2">
    <citation type="journal article" date="2020" name="Int. Dairy J.">
        <title>Lactic acid bacterial diversity in Brie cheese focusing on salt concentration and pH of isolation medium and characterisation of halophilic and alkaliphilic lactic acid bacterial isolates.</title>
        <authorList>
            <person name="Unno R."/>
            <person name="Matsutani M."/>
            <person name="Suzuki T."/>
            <person name="Kodama K."/>
            <person name="Matsushita H."/>
            <person name="Yamasato K."/>
            <person name="Koizumi Y."/>
            <person name="Ishikawa M."/>
        </authorList>
    </citation>
    <scope>NUCLEOTIDE SEQUENCE</scope>
    <source>
        <strain evidence="2">7C1</strain>
        <strain evidence="1">8C4</strain>
    </source>
</reference>
<evidence type="ECO:0000313" key="2">
    <source>
        <dbReference type="EMBL" id="GEQ53511.1"/>
    </source>
</evidence>
<evidence type="ECO:0000313" key="4">
    <source>
        <dbReference type="Proteomes" id="UP000886607"/>
    </source>
</evidence>
<evidence type="ECO:0000313" key="3">
    <source>
        <dbReference type="Proteomes" id="UP000886597"/>
    </source>
</evidence>
<dbReference type="EMBL" id="BKBO01000004">
    <property type="protein sequence ID" value="GEQ48545.1"/>
    <property type="molecule type" value="Genomic_DNA"/>
</dbReference>
<name>A0AAN4RJ24_9ENTE</name>
<keyword evidence="4" id="KW-1185">Reference proteome</keyword>
<protein>
    <submittedName>
        <fullName evidence="2">Uncharacterized protein</fullName>
    </submittedName>
</protein>
<sequence length="72" mass="8148">MSEEEKELFFEIYQSGLSLDQLVKCLDMFVFDHLPGKDVSMQDINALHGLVAAFVALSKTHVENIIALNEKH</sequence>
<dbReference type="RefSeq" id="WP_124005798.1">
    <property type="nucleotide sequence ID" value="NZ_BJYN01000003.1"/>
</dbReference>
<dbReference type="KEGG" id="tkr:C7K43_04675"/>
<dbReference type="AlphaFoldDB" id="A0AAN4RJ24"/>
<reference evidence="2" key="1">
    <citation type="submission" date="2019-08" db="EMBL/GenBank/DDBJ databases">
        <authorList>
            <person name="Ishikawa M."/>
            <person name="Suzuki T."/>
            <person name="Matsutani M."/>
        </authorList>
    </citation>
    <scope>NUCLEOTIDE SEQUENCE</scope>
    <source>
        <strain evidence="2">7C1</strain>
        <strain evidence="1">8C4</strain>
    </source>
</reference>
<accession>A0AAN4RJ24</accession>
<dbReference type="Proteomes" id="UP000886597">
    <property type="component" value="Unassembled WGS sequence"/>
</dbReference>
<dbReference type="GeneID" id="69985233"/>
<dbReference type="Proteomes" id="UP000886607">
    <property type="component" value="Unassembled WGS sequence"/>
</dbReference>
<dbReference type="EMBL" id="BKBQ01000004">
    <property type="protein sequence ID" value="GEQ53511.1"/>
    <property type="molecule type" value="Genomic_DNA"/>
</dbReference>
<gene>
    <name evidence="1" type="ORF">TK11N_03970</name>
    <name evidence="2" type="ORF">TK2N_03550</name>
</gene>
<proteinExistence type="predicted"/>
<comment type="caution">
    <text evidence="2">The sequence shown here is derived from an EMBL/GenBank/DDBJ whole genome shotgun (WGS) entry which is preliminary data.</text>
</comment>
<evidence type="ECO:0000313" key="1">
    <source>
        <dbReference type="EMBL" id="GEQ48545.1"/>
    </source>
</evidence>